<gene>
    <name evidence="3" type="ORF">GWK47_041961</name>
</gene>
<keyword evidence="2" id="KW-0472">Membrane</keyword>
<keyword evidence="2" id="KW-0812">Transmembrane</keyword>
<feature type="compositionally biased region" description="Basic residues" evidence="1">
    <location>
        <begin position="1"/>
        <end position="13"/>
    </location>
</feature>
<dbReference type="OrthoDB" id="6353384at2759"/>
<feature type="region of interest" description="Disordered" evidence="1">
    <location>
        <begin position="1"/>
        <end position="92"/>
    </location>
</feature>
<evidence type="ECO:0000256" key="2">
    <source>
        <dbReference type="SAM" id="Phobius"/>
    </source>
</evidence>
<protein>
    <submittedName>
        <fullName evidence="3">Uncharacterized protein</fullName>
    </submittedName>
</protein>
<dbReference type="AlphaFoldDB" id="A0A8J4Y995"/>
<feature type="transmembrane region" description="Helical" evidence="2">
    <location>
        <begin position="163"/>
        <end position="187"/>
    </location>
</feature>
<dbReference type="Proteomes" id="UP000770661">
    <property type="component" value="Unassembled WGS sequence"/>
</dbReference>
<evidence type="ECO:0000256" key="1">
    <source>
        <dbReference type="SAM" id="MobiDB-lite"/>
    </source>
</evidence>
<reference evidence="3" key="1">
    <citation type="submission" date="2020-07" db="EMBL/GenBank/DDBJ databases">
        <title>The High-quality genome of the commercially important snow crab, Chionoecetes opilio.</title>
        <authorList>
            <person name="Jeong J.-H."/>
            <person name="Ryu S."/>
        </authorList>
    </citation>
    <scope>NUCLEOTIDE SEQUENCE</scope>
    <source>
        <strain evidence="3">MADBK_172401_WGS</strain>
        <tissue evidence="3">Digestive gland</tissue>
    </source>
</reference>
<feature type="compositionally biased region" description="Basic residues" evidence="1">
    <location>
        <begin position="70"/>
        <end position="87"/>
    </location>
</feature>
<sequence>MEGDHHHHQHRGRSPLCAPQTHSRDSSPNWSDISDHSDHSPPRILTPQPPQPLTLTPNPEFLPLETSKQGGRRSPLRGGAVRKRLNRHGGLSEETSSARLEVTCLVVQVLVAVTAMVQAVPLALLTAAWQHQGPRVCPLYVTRPPGFGIHWGNEDLAGCKAAAYLPILVACLAITLATAHACVLHVWRTAGHGPAASASKVYAGITMILVVLQVVVALTAVLVLTEGFRQTCISFDLSLSWNEAVQPCSKRLGERDAAYTISSTFGRIVAGLVGGWGCVVLSCVLLVVCAVRARLCTLQLLCV</sequence>
<dbReference type="EMBL" id="JACEEZ010007740">
    <property type="protein sequence ID" value="KAG0723773.1"/>
    <property type="molecule type" value="Genomic_DNA"/>
</dbReference>
<comment type="caution">
    <text evidence="3">The sequence shown here is derived from an EMBL/GenBank/DDBJ whole genome shotgun (WGS) entry which is preliminary data.</text>
</comment>
<feature type="transmembrane region" description="Helical" evidence="2">
    <location>
        <begin position="199"/>
        <end position="224"/>
    </location>
</feature>
<keyword evidence="4" id="KW-1185">Reference proteome</keyword>
<name>A0A8J4Y995_CHIOP</name>
<organism evidence="3 4">
    <name type="scientific">Chionoecetes opilio</name>
    <name type="common">Atlantic snow crab</name>
    <name type="synonym">Cancer opilio</name>
    <dbReference type="NCBI Taxonomy" id="41210"/>
    <lineage>
        <taxon>Eukaryota</taxon>
        <taxon>Metazoa</taxon>
        <taxon>Ecdysozoa</taxon>
        <taxon>Arthropoda</taxon>
        <taxon>Crustacea</taxon>
        <taxon>Multicrustacea</taxon>
        <taxon>Malacostraca</taxon>
        <taxon>Eumalacostraca</taxon>
        <taxon>Eucarida</taxon>
        <taxon>Decapoda</taxon>
        <taxon>Pleocyemata</taxon>
        <taxon>Brachyura</taxon>
        <taxon>Eubrachyura</taxon>
        <taxon>Majoidea</taxon>
        <taxon>Majidae</taxon>
        <taxon>Chionoecetes</taxon>
    </lineage>
</organism>
<feature type="transmembrane region" description="Helical" evidence="2">
    <location>
        <begin position="268"/>
        <end position="291"/>
    </location>
</feature>
<proteinExistence type="predicted"/>
<keyword evidence="2" id="KW-1133">Transmembrane helix</keyword>
<evidence type="ECO:0000313" key="4">
    <source>
        <dbReference type="Proteomes" id="UP000770661"/>
    </source>
</evidence>
<accession>A0A8J4Y995</accession>
<evidence type="ECO:0000313" key="3">
    <source>
        <dbReference type="EMBL" id="KAG0723773.1"/>
    </source>
</evidence>